<dbReference type="EMBL" id="RCBY01000559">
    <property type="protein sequence ID" value="RQH15592.1"/>
    <property type="molecule type" value="Genomic_DNA"/>
</dbReference>
<evidence type="ECO:0000313" key="2">
    <source>
        <dbReference type="Proteomes" id="UP000269154"/>
    </source>
</evidence>
<name>A0A3N6P0H0_9CYAN</name>
<accession>A0A3N6P0H0</accession>
<keyword evidence="2" id="KW-1185">Reference proteome</keyword>
<gene>
    <name evidence="1" type="ORF">D5R40_34000</name>
</gene>
<dbReference type="Proteomes" id="UP000269154">
    <property type="component" value="Unassembled WGS sequence"/>
</dbReference>
<dbReference type="AlphaFoldDB" id="A0A3N6P0H0"/>
<protein>
    <submittedName>
        <fullName evidence="1">Uncharacterized protein</fullName>
    </submittedName>
</protein>
<proteinExistence type="predicted"/>
<comment type="caution">
    <text evidence="1">The sequence shown here is derived from an EMBL/GenBank/DDBJ whole genome shotgun (WGS) entry which is preliminary data.</text>
</comment>
<organism evidence="1 2">
    <name type="scientific">Okeania hirsuta</name>
    <dbReference type="NCBI Taxonomy" id="1458930"/>
    <lineage>
        <taxon>Bacteria</taxon>
        <taxon>Bacillati</taxon>
        <taxon>Cyanobacteriota</taxon>
        <taxon>Cyanophyceae</taxon>
        <taxon>Oscillatoriophycideae</taxon>
        <taxon>Oscillatoriales</taxon>
        <taxon>Microcoleaceae</taxon>
        <taxon>Okeania</taxon>
    </lineage>
</organism>
<evidence type="ECO:0000313" key="1">
    <source>
        <dbReference type="EMBL" id="RQH15592.1"/>
    </source>
</evidence>
<sequence>MLGCLRFFNVKTTATPYATQARRLGSANREMGRRVRLVLGAAIFDSIFFKKDGIKPIDENYSI</sequence>
<reference evidence="1 2" key="1">
    <citation type="journal article" date="2018" name="ACS Chem. Biol.">
        <title>Ketoreductase domain dysfunction expands chemodiversity: malyngamide biosynthesis in the cyanobacterium Okeania hirsuta.</title>
        <authorList>
            <person name="Moss N.A."/>
            <person name="Leao T."/>
            <person name="Rankin M."/>
            <person name="McCullough T.M."/>
            <person name="Qu P."/>
            <person name="Korobeynikov A."/>
            <person name="Smith J.L."/>
            <person name="Gerwick L."/>
            <person name="Gerwick W.H."/>
        </authorList>
    </citation>
    <scope>NUCLEOTIDE SEQUENCE [LARGE SCALE GENOMIC DNA]</scope>
    <source>
        <strain evidence="1 2">PAB10Feb10-1</strain>
    </source>
</reference>